<comment type="caution">
    <text evidence="4">The sequence shown here is derived from an EMBL/GenBank/DDBJ whole genome shotgun (WGS) entry which is preliminary data.</text>
</comment>
<dbReference type="Gene3D" id="4.10.1050.10">
    <property type="entry name" value="At2g23090-like"/>
    <property type="match status" value="1"/>
</dbReference>
<feature type="region of interest" description="Disordered" evidence="1">
    <location>
        <begin position="1"/>
        <end position="27"/>
    </location>
</feature>
<name>A0AAD5TIN9_9FUNG</name>
<accession>A0AAD5TIN9</accession>
<proteinExistence type="predicted"/>
<evidence type="ECO:0000259" key="3">
    <source>
        <dbReference type="Pfam" id="PF12907"/>
    </source>
</evidence>
<keyword evidence="5" id="KW-1185">Reference proteome</keyword>
<dbReference type="AlphaFoldDB" id="A0AAD5TIN9"/>
<dbReference type="InterPro" id="IPR039713">
    <property type="entry name" value="At2g23090-like"/>
</dbReference>
<protein>
    <recommendedName>
        <fullName evidence="6">DUF1909-domain-containing protein</fullName>
    </recommendedName>
</protein>
<dbReference type="Pfam" id="PF12907">
    <property type="entry name" value="zf-met2"/>
    <property type="match status" value="1"/>
</dbReference>
<dbReference type="InterPro" id="IPR007513">
    <property type="entry name" value="SERF-like_N"/>
</dbReference>
<evidence type="ECO:0000256" key="1">
    <source>
        <dbReference type="SAM" id="MobiDB-lite"/>
    </source>
</evidence>
<feature type="domain" description="At2g23090-like zinc-binding" evidence="3">
    <location>
        <begin position="39"/>
        <end position="74"/>
    </location>
</feature>
<organism evidence="4 5">
    <name type="scientific">Geranomyces variabilis</name>
    <dbReference type="NCBI Taxonomy" id="109894"/>
    <lineage>
        <taxon>Eukaryota</taxon>
        <taxon>Fungi</taxon>
        <taxon>Fungi incertae sedis</taxon>
        <taxon>Chytridiomycota</taxon>
        <taxon>Chytridiomycota incertae sedis</taxon>
        <taxon>Chytridiomycetes</taxon>
        <taxon>Spizellomycetales</taxon>
        <taxon>Powellomycetaceae</taxon>
        <taxon>Geranomyces</taxon>
    </lineage>
</organism>
<dbReference type="PANTHER" id="PTHR33788:SF1">
    <property type="entry name" value="ZINC-BINDING PROTEIN"/>
    <property type="match status" value="1"/>
</dbReference>
<dbReference type="SUPFAM" id="SSF118359">
    <property type="entry name" value="Expressed protein At2g23090/F21P24.15"/>
    <property type="match status" value="1"/>
</dbReference>
<reference evidence="4" key="1">
    <citation type="submission" date="2020-05" db="EMBL/GenBank/DDBJ databases">
        <title>Phylogenomic resolution of chytrid fungi.</title>
        <authorList>
            <person name="Stajich J.E."/>
            <person name="Amses K."/>
            <person name="Simmons R."/>
            <person name="Seto K."/>
            <person name="Myers J."/>
            <person name="Bonds A."/>
            <person name="Quandt C.A."/>
            <person name="Barry K."/>
            <person name="Liu P."/>
            <person name="Grigoriev I."/>
            <person name="Longcore J.E."/>
            <person name="James T.Y."/>
        </authorList>
    </citation>
    <scope>NUCLEOTIDE SEQUENCE</scope>
    <source>
        <strain evidence="4">JEL0379</strain>
    </source>
</reference>
<feature type="domain" description="Small EDRK-rich factor-like N-terminal" evidence="2">
    <location>
        <begin position="3"/>
        <end position="36"/>
    </location>
</feature>
<dbReference type="InterPro" id="IPR026939">
    <property type="entry name" value="ZNF706/At2g23090_sf"/>
</dbReference>
<dbReference type="Pfam" id="PF04419">
    <property type="entry name" value="SERF-like_N"/>
    <property type="match status" value="1"/>
</dbReference>
<dbReference type="InterPro" id="IPR039438">
    <property type="entry name" value="At2g23090-like_Znf"/>
</dbReference>
<dbReference type="Proteomes" id="UP001212152">
    <property type="component" value="Unassembled WGS sequence"/>
</dbReference>
<evidence type="ECO:0008006" key="6">
    <source>
        <dbReference type="Google" id="ProtNLM"/>
    </source>
</evidence>
<evidence type="ECO:0000313" key="4">
    <source>
        <dbReference type="EMBL" id="KAJ3177398.1"/>
    </source>
</evidence>
<evidence type="ECO:0000313" key="5">
    <source>
        <dbReference type="Proteomes" id="UP001212152"/>
    </source>
</evidence>
<evidence type="ECO:0000259" key="2">
    <source>
        <dbReference type="Pfam" id="PF04419"/>
    </source>
</evidence>
<dbReference type="PANTHER" id="PTHR33788">
    <property type="entry name" value="OS07G0114300 PROTEIN"/>
    <property type="match status" value="1"/>
</dbReference>
<sequence>MGGGNAQKSAMARAKAQEKAGKTAKSQLKVNEAAKNTMCAVCRQTFLMTIREAALKEHVTNKHAGKDFKTCFPNYEASA</sequence>
<gene>
    <name evidence="4" type="ORF">HDU87_004417</name>
</gene>
<dbReference type="EMBL" id="JADGJQ010000033">
    <property type="protein sequence ID" value="KAJ3177398.1"/>
    <property type="molecule type" value="Genomic_DNA"/>
</dbReference>